<evidence type="ECO:0000313" key="1">
    <source>
        <dbReference type="EMBL" id="SUG57007.1"/>
    </source>
</evidence>
<gene>
    <name evidence="1" type="ORF">NCTC10060_04210</name>
</gene>
<reference evidence="1 2" key="1">
    <citation type="submission" date="2018-06" db="EMBL/GenBank/DDBJ databases">
        <authorList>
            <consortium name="Pathogen Informatics"/>
            <person name="Doyle S."/>
        </authorList>
    </citation>
    <scope>NUCLEOTIDE SEQUENCE [LARGE SCALE GENOMIC DNA]</scope>
    <source>
        <strain evidence="1 2">NCTC10060</strain>
    </source>
</reference>
<organism evidence="1 2">
    <name type="scientific">Salmonella diarizonae</name>
    <dbReference type="NCBI Taxonomy" id="59204"/>
    <lineage>
        <taxon>Bacteria</taxon>
        <taxon>Pseudomonadati</taxon>
        <taxon>Pseudomonadota</taxon>
        <taxon>Gammaproteobacteria</taxon>
        <taxon>Enterobacterales</taxon>
        <taxon>Enterobacteriaceae</taxon>
        <taxon>Salmonella</taxon>
    </lineage>
</organism>
<dbReference type="EMBL" id="UGXH01000003">
    <property type="protein sequence ID" value="SUG57007.1"/>
    <property type="molecule type" value="Genomic_DNA"/>
</dbReference>
<dbReference type="Proteomes" id="UP000254633">
    <property type="component" value="Unassembled WGS sequence"/>
</dbReference>
<dbReference type="AlphaFoldDB" id="A0A379U2E6"/>
<name>A0A379U2E6_SALDZ</name>
<protein>
    <submittedName>
        <fullName evidence="1">Uncharacterized protein</fullName>
    </submittedName>
</protein>
<proteinExistence type="predicted"/>
<sequence>MKIAMIKTTLASLVLLPGLTMAAQRLPIKRIMLL</sequence>
<evidence type="ECO:0000313" key="2">
    <source>
        <dbReference type="Proteomes" id="UP000254633"/>
    </source>
</evidence>
<accession>A0A379U2E6</accession>